<dbReference type="PANTHER" id="PTHR43742">
    <property type="entry name" value="TRIMETHYLAMINE-N-OXIDE REDUCTASE"/>
    <property type="match status" value="1"/>
</dbReference>
<dbReference type="Gene3D" id="3.40.50.740">
    <property type="match status" value="1"/>
</dbReference>
<organism evidence="6 7">
    <name type="scientific">Nocardia kruczakiae</name>
    <dbReference type="NCBI Taxonomy" id="261477"/>
    <lineage>
        <taxon>Bacteria</taxon>
        <taxon>Bacillati</taxon>
        <taxon>Actinomycetota</taxon>
        <taxon>Actinomycetes</taxon>
        <taxon>Mycobacteriales</taxon>
        <taxon>Nocardiaceae</taxon>
        <taxon>Nocardia</taxon>
    </lineage>
</organism>
<dbReference type="InterPro" id="IPR050612">
    <property type="entry name" value="Prok_Mopterin_Oxidored"/>
</dbReference>
<reference evidence="6 7" key="1">
    <citation type="submission" date="2023-07" db="EMBL/GenBank/DDBJ databases">
        <title>Sorghum-associated microbial communities from plants grown in Nebraska, USA.</title>
        <authorList>
            <person name="Schachtman D."/>
        </authorList>
    </citation>
    <scope>NUCLEOTIDE SEQUENCE [LARGE SCALE GENOMIC DNA]</scope>
    <source>
        <strain evidence="6 7">4272</strain>
    </source>
</reference>
<dbReference type="InterPro" id="IPR009010">
    <property type="entry name" value="Asp_de-COase-like_dom_sf"/>
</dbReference>
<evidence type="ECO:0000313" key="6">
    <source>
        <dbReference type="EMBL" id="MDR7167336.1"/>
    </source>
</evidence>
<dbReference type="PROSITE" id="PS51669">
    <property type="entry name" value="4FE4S_MOW_BIS_MGD"/>
    <property type="match status" value="1"/>
</dbReference>
<sequence>MEIEDGRPVKVRADPDGITHNRYTCVKGRSFPHMITSDRRLLRSVKRSADGTYVALESTEAFDEIAQHLRQIVDKYGPRAVALYSGTKGQQNTLSHPMATAFMRALGSPMIFTSNTIDQPGKPIARALHGTWMAPPQGYDDPDVVLFVGINPLVTYSGVPNGNPNTYLKELRSRGKEIIVIDPRRTGLAKRATQFIQPTPGQDIGLLAAMIRVILDEGLFDKTFVQDNVQGLDSLREGVQPFSPELVATRAGITADEIRRAARTFATAGRGYAVAGTGPSMGTAQSTLIEYLILTLDTLCGHYLRAGETVRNPGTLIPTLPAIAQASPAKPGLAVGAPMRVRGLVGTPAGLPTAALPEEILTSGEGQIRALICLGGNPVSAFPDQLETIEAMKALDLLVTLDIEMSATSQLAHYVIAPTMNLEVPGASLLTDAMLMFATGYKGFADAAARYSPPVVTPPEGADVVEEWEFFYEVARRLGLTVSFQGAFSFSKTAAPPVELNMVTKPTADELLEILLAGSRIPLSEVKRHPHGALFPPDPPVVVQEKERGWNGRLDVGNADMMADLRLAAEKDDLAVALADGFPLRLISRRLNHVVNSSHNLEATNRGRPYNFAYMNPKDMAALGLTDGDVAIIESARSNIPAVFASDENLRAGLISMAHSFGGRPDQDAQMFDIGSPTNRLLTITDVWERYSGQPLMSNFPVRVRVPETRRSAPN</sequence>
<evidence type="ECO:0000256" key="4">
    <source>
        <dbReference type="ARBA" id="ARBA00023014"/>
    </source>
</evidence>
<keyword evidence="3" id="KW-0408">Iron</keyword>
<feature type="domain" description="4Fe-4S Mo/W bis-MGD-type" evidence="5">
    <location>
        <begin position="1"/>
        <end position="39"/>
    </location>
</feature>
<comment type="similarity">
    <text evidence="1">Belongs to the prokaryotic molybdopterin-containing oxidoreductase family.</text>
</comment>
<evidence type="ECO:0000313" key="7">
    <source>
        <dbReference type="Proteomes" id="UP001251217"/>
    </source>
</evidence>
<evidence type="ECO:0000256" key="2">
    <source>
        <dbReference type="ARBA" id="ARBA00022723"/>
    </source>
</evidence>
<dbReference type="Pfam" id="PF00384">
    <property type="entry name" value="Molybdopterin"/>
    <property type="match status" value="1"/>
</dbReference>
<dbReference type="SUPFAM" id="SSF53706">
    <property type="entry name" value="Formate dehydrogenase/DMSO reductase, domains 1-3"/>
    <property type="match status" value="1"/>
</dbReference>
<keyword evidence="2" id="KW-0479">Metal-binding</keyword>
<dbReference type="SUPFAM" id="SSF50692">
    <property type="entry name" value="ADC-like"/>
    <property type="match status" value="1"/>
</dbReference>
<keyword evidence="4" id="KW-0411">Iron-sulfur</keyword>
<evidence type="ECO:0000256" key="1">
    <source>
        <dbReference type="ARBA" id="ARBA00010312"/>
    </source>
</evidence>
<dbReference type="Gene3D" id="3.40.228.10">
    <property type="entry name" value="Dimethylsulfoxide Reductase, domain 2"/>
    <property type="match status" value="1"/>
</dbReference>
<gene>
    <name evidence="6" type="ORF">J2W56_001054</name>
</gene>
<dbReference type="InterPro" id="IPR006656">
    <property type="entry name" value="Mopterin_OxRdtase"/>
</dbReference>
<proteinExistence type="inferred from homology"/>
<evidence type="ECO:0000259" key="5">
    <source>
        <dbReference type="PROSITE" id="PS51669"/>
    </source>
</evidence>
<keyword evidence="7" id="KW-1185">Reference proteome</keyword>
<dbReference type="EMBL" id="JAVDWW010000001">
    <property type="protein sequence ID" value="MDR7167336.1"/>
    <property type="molecule type" value="Genomic_DNA"/>
</dbReference>
<dbReference type="InterPro" id="IPR006657">
    <property type="entry name" value="MoPterin_dinucl-bd_dom"/>
</dbReference>
<protein>
    <submittedName>
        <fullName evidence="6">Anaerobic selenocysteine-containing dehydrogenase</fullName>
    </submittedName>
</protein>
<name>A0ABU1XB81_9NOCA</name>
<dbReference type="Proteomes" id="UP001251217">
    <property type="component" value="Unassembled WGS sequence"/>
</dbReference>
<comment type="caution">
    <text evidence="6">The sequence shown here is derived from an EMBL/GenBank/DDBJ whole genome shotgun (WGS) entry which is preliminary data.</text>
</comment>
<accession>A0ABU1XB81</accession>
<dbReference type="Pfam" id="PF01568">
    <property type="entry name" value="Molydop_binding"/>
    <property type="match status" value="1"/>
</dbReference>
<dbReference type="PANTHER" id="PTHR43742:SF6">
    <property type="entry name" value="OXIDOREDUCTASE YYAE-RELATED"/>
    <property type="match status" value="1"/>
</dbReference>
<evidence type="ECO:0000256" key="3">
    <source>
        <dbReference type="ARBA" id="ARBA00023004"/>
    </source>
</evidence>
<dbReference type="InterPro" id="IPR006963">
    <property type="entry name" value="Mopterin_OxRdtase_4Fe-4S_dom"/>
</dbReference>
<dbReference type="Gene3D" id="2.40.40.20">
    <property type="match status" value="1"/>
</dbReference>